<dbReference type="RefSeq" id="WP_099126241.1">
    <property type="nucleotide sequence ID" value="NZ_CAWNRH010000171.1"/>
</dbReference>
<keyword evidence="2" id="KW-1185">Reference proteome</keyword>
<reference evidence="1 2" key="1">
    <citation type="journal article" date="2017" name="Nat. Microbiol.">
        <title>Natural product diversity associated with the nematode symbionts Photorhabdus and Xenorhabdus.</title>
        <authorList>
            <person name="Tobias N.J."/>
            <person name="Wolff H."/>
            <person name="Djahanschiri B."/>
            <person name="Grundmann F."/>
            <person name="Kronenwerth M."/>
            <person name="Shi Y.M."/>
            <person name="Simonyi S."/>
            <person name="Grun P."/>
            <person name="Shapiro-Ilan D."/>
            <person name="Pidot S.J."/>
            <person name="Stinear T.P."/>
            <person name="Ebersberger I."/>
            <person name="Bode H.B."/>
        </authorList>
    </citation>
    <scope>NUCLEOTIDE SEQUENCE [LARGE SCALE GENOMIC DNA]</scope>
    <source>
        <strain evidence="1 2">DSM 17904</strain>
    </source>
</reference>
<dbReference type="AlphaFoldDB" id="A0A2D0K6W0"/>
<sequence length="141" mass="16330">MNYYYSAKNNAFYPISMKQDYIDSSSWPDDGIEVNESIFTEFAGNIPPKGKVRIADENGFPAWGDIPPPTKEELQQKLERKKQSLLNDADTQIMRLERIIKRNIATADESNRLDNWELYSIALSRLDCSKVQDINWPEKPE</sequence>
<comment type="caution">
    <text evidence="1">The sequence shown here is derived from an EMBL/GenBank/DDBJ whole genome shotgun (WGS) entry which is preliminary data.</text>
</comment>
<protein>
    <submittedName>
        <fullName evidence="1">Phage tail fiber assembly</fullName>
    </submittedName>
</protein>
<proteinExistence type="predicted"/>
<organism evidence="1 2">
    <name type="scientific">Xenorhabdus stockiae</name>
    <dbReference type="NCBI Taxonomy" id="351614"/>
    <lineage>
        <taxon>Bacteria</taxon>
        <taxon>Pseudomonadati</taxon>
        <taxon>Pseudomonadota</taxon>
        <taxon>Gammaproteobacteria</taxon>
        <taxon>Enterobacterales</taxon>
        <taxon>Morganellaceae</taxon>
        <taxon>Xenorhabdus</taxon>
    </lineage>
</organism>
<gene>
    <name evidence="1" type="ORF">Xsto_04071</name>
</gene>
<dbReference type="Proteomes" id="UP000222366">
    <property type="component" value="Unassembled WGS sequence"/>
</dbReference>
<dbReference type="InterPro" id="IPR003458">
    <property type="entry name" value="Phage_T4_Gp38_tail_assem"/>
</dbReference>
<dbReference type="EMBL" id="NJAJ01000090">
    <property type="protein sequence ID" value="PHM59115.1"/>
    <property type="molecule type" value="Genomic_DNA"/>
</dbReference>
<evidence type="ECO:0000313" key="1">
    <source>
        <dbReference type="EMBL" id="PHM59115.1"/>
    </source>
</evidence>
<accession>A0A2D0K6W0</accession>
<dbReference type="Pfam" id="PF02413">
    <property type="entry name" value="Caudo_TAP"/>
    <property type="match status" value="1"/>
</dbReference>
<evidence type="ECO:0000313" key="2">
    <source>
        <dbReference type="Proteomes" id="UP000222366"/>
    </source>
</evidence>
<name>A0A2D0K6W0_9GAMM</name>